<keyword evidence="6" id="KW-1185">Reference proteome</keyword>
<evidence type="ECO:0000313" key="5">
    <source>
        <dbReference type="EMBL" id="MFB9761335.1"/>
    </source>
</evidence>
<dbReference type="SUPFAM" id="SSF46785">
    <property type="entry name" value="Winged helix' DNA-binding domain"/>
    <property type="match status" value="1"/>
</dbReference>
<evidence type="ECO:0000256" key="1">
    <source>
        <dbReference type="ARBA" id="ARBA00023015"/>
    </source>
</evidence>
<dbReference type="Proteomes" id="UP001589609">
    <property type="component" value="Unassembled WGS sequence"/>
</dbReference>
<evidence type="ECO:0000256" key="2">
    <source>
        <dbReference type="ARBA" id="ARBA00023125"/>
    </source>
</evidence>
<dbReference type="Pfam" id="PF13412">
    <property type="entry name" value="HTH_24"/>
    <property type="match status" value="1"/>
</dbReference>
<evidence type="ECO:0000256" key="3">
    <source>
        <dbReference type="ARBA" id="ARBA00023163"/>
    </source>
</evidence>
<dbReference type="EMBL" id="JBHMAF010000193">
    <property type="protein sequence ID" value="MFB9761335.1"/>
    <property type="molecule type" value="Genomic_DNA"/>
</dbReference>
<keyword evidence="3" id="KW-0804">Transcription</keyword>
<dbReference type="PANTHER" id="PTHR30154:SF53">
    <property type="entry name" value="HTH-TYPE TRANSCRIPTIONAL REGULATOR LRPC"/>
    <property type="match status" value="1"/>
</dbReference>
<dbReference type="InterPro" id="IPR011008">
    <property type="entry name" value="Dimeric_a/b-barrel"/>
</dbReference>
<name>A0ABV5WL89_9BACI</name>
<comment type="caution">
    <text evidence="5">The sequence shown here is derived from an EMBL/GenBank/DDBJ whole genome shotgun (WGS) entry which is preliminary data.</text>
</comment>
<dbReference type="PANTHER" id="PTHR30154">
    <property type="entry name" value="LEUCINE-RESPONSIVE REGULATORY PROTEIN"/>
    <property type="match status" value="1"/>
</dbReference>
<dbReference type="InterPro" id="IPR036390">
    <property type="entry name" value="WH_DNA-bd_sf"/>
</dbReference>
<reference evidence="5 6" key="1">
    <citation type="submission" date="2024-09" db="EMBL/GenBank/DDBJ databases">
        <authorList>
            <person name="Sun Q."/>
            <person name="Mori K."/>
        </authorList>
    </citation>
    <scope>NUCLEOTIDE SEQUENCE [LARGE SCALE GENOMIC DNA]</scope>
    <source>
        <strain evidence="5 6">JCM 11201</strain>
    </source>
</reference>
<feature type="domain" description="HTH asnC-type" evidence="4">
    <location>
        <begin position="1"/>
        <end position="62"/>
    </location>
</feature>
<dbReference type="InterPro" id="IPR000485">
    <property type="entry name" value="AsnC-type_HTH_dom"/>
</dbReference>
<evidence type="ECO:0000259" key="4">
    <source>
        <dbReference type="PROSITE" id="PS50956"/>
    </source>
</evidence>
<dbReference type="PRINTS" id="PR00033">
    <property type="entry name" value="HTHASNC"/>
</dbReference>
<dbReference type="Gene3D" id="1.10.10.10">
    <property type="entry name" value="Winged helix-like DNA-binding domain superfamily/Winged helix DNA-binding domain"/>
    <property type="match status" value="1"/>
</dbReference>
<organism evidence="5 6">
    <name type="scientific">Ectobacillus funiculus</name>
    <dbReference type="NCBI Taxonomy" id="137993"/>
    <lineage>
        <taxon>Bacteria</taxon>
        <taxon>Bacillati</taxon>
        <taxon>Bacillota</taxon>
        <taxon>Bacilli</taxon>
        <taxon>Bacillales</taxon>
        <taxon>Bacillaceae</taxon>
        <taxon>Ectobacillus</taxon>
    </lineage>
</organism>
<protein>
    <submittedName>
        <fullName evidence="5">Lrp/AsnC family transcriptional regulator</fullName>
    </submittedName>
</protein>
<dbReference type="RefSeq" id="WP_379951525.1">
    <property type="nucleotide sequence ID" value="NZ_JBHMAF010000193.1"/>
</dbReference>
<dbReference type="InterPro" id="IPR019888">
    <property type="entry name" value="Tscrpt_reg_AsnC-like"/>
</dbReference>
<keyword evidence="1" id="KW-0805">Transcription regulation</keyword>
<dbReference type="PROSITE" id="PS50956">
    <property type="entry name" value="HTH_ASNC_2"/>
    <property type="match status" value="1"/>
</dbReference>
<proteinExistence type="predicted"/>
<keyword evidence="2" id="KW-0238">DNA-binding</keyword>
<dbReference type="SUPFAM" id="SSF54909">
    <property type="entry name" value="Dimeric alpha+beta barrel"/>
    <property type="match status" value="1"/>
</dbReference>
<dbReference type="Gene3D" id="3.30.70.920">
    <property type="match status" value="1"/>
</dbReference>
<dbReference type="InterPro" id="IPR036388">
    <property type="entry name" value="WH-like_DNA-bd_sf"/>
</dbReference>
<dbReference type="Pfam" id="PF01037">
    <property type="entry name" value="AsnC_trans_reg"/>
    <property type="match status" value="1"/>
</dbReference>
<dbReference type="SMART" id="SM00344">
    <property type="entry name" value="HTH_ASNC"/>
    <property type="match status" value="1"/>
</dbReference>
<dbReference type="InterPro" id="IPR011991">
    <property type="entry name" value="ArsR-like_HTH"/>
</dbReference>
<sequence>MDQIDIDLLHLLQENARMTVSELSKKLSLSRPSITERLLRLQERGVIEGFSARISPAKIGKDTLLIIQVSDLKVSINEFEKMIAEDSDIIECHRVTGHIGYFMKAAVAGMDGLRLLVDRLMPYGNLYTSVVLTSLVTFRPLLPDSET</sequence>
<accession>A0ABV5WL89</accession>
<evidence type="ECO:0000313" key="6">
    <source>
        <dbReference type="Proteomes" id="UP001589609"/>
    </source>
</evidence>
<dbReference type="CDD" id="cd00090">
    <property type="entry name" value="HTH_ARSR"/>
    <property type="match status" value="1"/>
</dbReference>
<dbReference type="InterPro" id="IPR019887">
    <property type="entry name" value="Tscrpt_reg_AsnC/Lrp_C"/>
</dbReference>
<gene>
    <name evidence="5" type="ORF">ACFFMS_24115</name>
</gene>